<evidence type="ECO:0000256" key="3">
    <source>
        <dbReference type="ARBA" id="ARBA00022769"/>
    </source>
</evidence>
<dbReference type="GO" id="GO:0009380">
    <property type="term" value="C:excinuclease repair complex"/>
    <property type="evidence" value="ECO:0007669"/>
    <property type="project" value="TreeGrafter"/>
</dbReference>
<evidence type="ECO:0000256" key="5">
    <source>
        <dbReference type="ARBA" id="ARBA00023204"/>
    </source>
</evidence>
<evidence type="ECO:0000313" key="8">
    <source>
        <dbReference type="Proteomes" id="UP000616595"/>
    </source>
</evidence>
<dbReference type="EMBL" id="WJBD01000003">
    <property type="protein sequence ID" value="MBC3887396.1"/>
    <property type="molecule type" value="Genomic_DNA"/>
</dbReference>
<evidence type="ECO:0000313" key="7">
    <source>
        <dbReference type="EMBL" id="MBC3887396.1"/>
    </source>
</evidence>
<dbReference type="AlphaFoldDB" id="A0A923HWT2"/>
<evidence type="ECO:0000256" key="1">
    <source>
        <dbReference type="ARBA" id="ARBA00022490"/>
    </source>
</evidence>
<dbReference type="OrthoDB" id="9804933at2"/>
<sequence>MNKLKNKLDQIPALPGIYKMLDSTGRIIYVGKSKCLKKRVHSYFTKAPKQAKIEKMIFFIADIDYTVTDTHLEACLLECQLIKEIKPYFNTQMKNDRKYFYLKINNADRSQLLSIVLEREVDTFGPFRDKQLIQSLMAALTHLYPLVSNDNSYDFAYHPLPVTLHRADFMATQKSLQQIFSDDLKLQNFINQLQQCMAGESAQFNYERATTYRDLIKSLTYITHLLHDFKRLITSELVLKIPVGDGEKLFFISKGKIVLKKHFPILTQPELAAFLDAGSRLTASRTTAWDEKTAMDFQTILFSEIQSLPDEWILKQINFPECLGHNEKRLQF</sequence>
<evidence type="ECO:0000259" key="6">
    <source>
        <dbReference type="PROSITE" id="PS50164"/>
    </source>
</evidence>
<dbReference type="PANTHER" id="PTHR30562:SF1">
    <property type="entry name" value="UVRABC SYSTEM PROTEIN C"/>
    <property type="match status" value="1"/>
</dbReference>
<dbReference type="InterPro" id="IPR050066">
    <property type="entry name" value="UvrABC_protein_C"/>
</dbReference>
<dbReference type="Gene3D" id="3.40.1440.10">
    <property type="entry name" value="GIY-YIG endonuclease"/>
    <property type="match status" value="1"/>
</dbReference>
<dbReference type="Pfam" id="PF01541">
    <property type="entry name" value="GIY-YIG"/>
    <property type="match status" value="1"/>
</dbReference>
<keyword evidence="1" id="KW-0963">Cytoplasm</keyword>
<keyword evidence="2" id="KW-0227">DNA damage</keyword>
<dbReference type="SUPFAM" id="SSF82771">
    <property type="entry name" value="GIY-YIG endonuclease"/>
    <property type="match status" value="1"/>
</dbReference>
<reference evidence="7" key="1">
    <citation type="submission" date="2019-10" db="EMBL/GenBank/DDBJ databases">
        <authorList>
            <person name="Ross D.E."/>
            <person name="Gulliver D."/>
        </authorList>
    </citation>
    <scope>NUCLEOTIDE SEQUENCE</scope>
    <source>
        <strain evidence="7">DER-2019</strain>
    </source>
</reference>
<dbReference type="InterPro" id="IPR047296">
    <property type="entry name" value="GIY-YIG_UvrC_Cho"/>
</dbReference>
<dbReference type="Proteomes" id="UP000616595">
    <property type="component" value="Unassembled WGS sequence"/>
</dbReference>
<dbReference type="CDD" id="cd10434">
    <property type="entry name" value="GIY-YIG_UvrC_Cho"/>
    <property type="match status" value="1"/>
</dbReference>
<reference evidence="7" key="2">
    <citation type="submission" date="2020-10" db="EMBL/GenBank/DDBJ databases">
        <title>Comparative genomics of the Acetobacterium genus.</title>
        <authorList>
            <person name="Marshall C."/>
            <person name="May H."/>
            <person name="Norman S."/>
        </authorList>
    </citation>
    <scope>NUCLEOTIDE SEQUENCE</scope>
    <source>
        <strain evidence="7">DER-2019</strain>
    </source>
</reference>
<dbReference type="InterPro" id="IPR000305">
    <property type="entry name" value="GIY-YIG_endonuc"/>
</dbReference>
<keyword evidence="3" id="KW-0228">DNA excision</keyword>
<evidence type="ECO:0000256" key="4">
    <source>
        <dbReference type="ARBA" id="ARBA00022881"/>
    </source>
</evidence>
<dbReference type="InterPro" id="IPR035901">
    <property type="entry name" value="GIY-YIG_endonuc_sf"/>
</dbReference>
<dbReference type="PANTHER" id="PTHR30562">
    <property type="entry name" value="UVRC/OXIDOREDUCTASE"/>
    <property type="match status" value="1"/>
</dbReference>
<dbReference type="GO" id="GO:0004518">
    <property type="term" value="F:nuclease activity"/>
    <property type="evidence" value="ECO:0007669"/>
    <property type="project" value="UniProtKB-KW"/>
</dbReference>
<dbReference type="GO" id="GO:0006289">
    <property type="term" value="P:nucleotide-excision repair"/>
    <property type="evidence" value="ECO:0007669"/>
    <property type="project" value="InterPro"/>
</dbReference>
<dbReference type="FunFam" id="3.40.1440.10:FF:000001">
    <property type="entry name" value="UvrABC system protein C"/>
    <property type="match status" value="1"/>
</dbReference>
<proteinExistence type="predicted"/>
<comment type="caution">
    <text evidence="7">The sequence shown here is derived from an EMBL/GenBank/DDBJ whole genome shotgun (WGS) entry which is preliminary data.</text>
</comment>
<dbReference type="InterPro" id="IPR036876">
    <property type="entry name" value="UVR_dom_sf"/>
</dbReference>
<keyword evidence="4" id="KW-0267">Excision nuclease</keyword>
<feature type="domain" description="GIY-YIG" evidence="6">
    <location>
        <begin position="13"/>
        <end position="91"/>
    </location>
</feature>
<dbReference type="RefSeq" id="WP_148565779.1">
    <property type="nucleotide sequence ID" value="NZ_RXYA01000002.1"/>
</dbReference>
<protein>
    <recommendedName>
        <fullName evidence="6">GIY-YIG domain-containing protein</fullName>
    </recommendedName>
</protein>
<dbReference type="PROSITE" id="PS50164">
    <property type="entry name" value="GIY_YIG"/>
    <property type="match status" value="1"/>
</dbReference>
<name>A0A923HWT2_9FIRM</name>
<evidence type="ECO:0000256" key="2">
    <source>
        <dbReference type="ARBA" id="ARBA00022763"/>
    </source>
</evidence>
<keyword evidence="5" id="KW-0234">DNA repair</keyword>
<keyword evidence="8" id="KW-1185">Reference proteome</keyword>
<accession>A0A923HWT2</accession>
<dbReference type="SUPFAM" id="SSF46600">
    <property type="entry name" value="C-terminal UvrC-binding domain of UvrB"/>
    <property type="match status" value="1"/>
</dbReference>
<organism evidence="7 8">
    <name type="scientific">Acetobacterium paludosum</name>
    <dbReference type="NCBI Taxonomy" id="52693"/>
    <lineage>
        <taxon>Bacteria</taxon>
        <taxon>Bacillati</taxon>
        <taxon>Bacillota</taxon>
        <taxon>Clostridia</taxon>
        <taxon>Eubacteriales</taxon>
        <taxon>Eubacteriaceae</taxon>
        <taxon>Acetobacterium</taxon>
    </lineage>
</organism>
<gene>
    <name evidence="7" type="ORF">GH810_03615</name>
</gene>
<dbReference type="SMART" id="SM00465">
    <property type="entry name" value="GIYc"/>
    <property type="match status" value="1"/>
</dbReference>